<accession>A0ABR3VTB5</accession>
<sequence>MRAKTKAPVFSLGLCAPLDLVGLGVDAVNWPGEDVSVGVTLACDVELSRLLDWAESGLVLLLDLRLRLVPFPGAGVPVRGGRGVAEPRTGEVEADAAGVDGSDGAVVGTVVGDAWATSVVVGGRLVPGVRRLTRSPPRLVVLPSTPPLVPVWLHSAGVGPGRAGQFLAPGHGATRW</sequence>
<evidence type="ECO:0000256" key="1">
    <source>
        <dbReference type="SAM" id="SignalP"/>
    </source>
</evidence>
<evidence type="ECO:0000313" key="3">
    <source>
        <dbReference type="Proteomes" id="UP001586593"/>
    </source>
</evidence>
<evidence type="ECO:0000313" key="2">
    <source>
        <dbReference type="EMBL" id="KAL1844852.1"/>
    </source>
</evidence>
<feature type="chain" id="PRO_5046027880" evidence="1">
    <location>
        <begin position="28"/>
        <end position="176"/>
    </location>
</feature>
<keyword evidence="3" id="KW-1185">Reference proteome</keyword>
<name>A0ABR3VTB5_9PEZI</name>
<feature type="signal peptide" evidence="1">
    <location>
        <begin position="1"/>
        <end position="27"/>
    </location>
</feature>
<dbReference type="Proteomes" id="UP001586593">
    <property type="component" value="Unassembled WGS sequence"/>
</dbReference>
<organism evidence="2 3">
    <name type="scientific">Phialemonium thermophilum</name>
    <dbReference type="NCBI Taxonomy" id="223376"/>
    <lineage>
        <taxon>Eukaryota</taxon>
        <taxon>Fungi</taxon>
        <taxon>Dikarya</taxon>
        <taxon>Ascomycota</taxon>
        <taxon>Pezizomycotina</taxon>
        <taxon>Sordariomycetes</taxon>
        <taxon>Sordariomycetidae</taxon>
        <taxon>Cephalothecales</taxon>
        <taxon>Cephalothecaceae</taxon>
        <taxon>Phialemonium</taxon>
    </lineage>
</organism>
<gene>
    <name evidence="2" type="ORF">VTK73DRAFT_1678</name>
</gene>
<comment type="caution">
    <text evidence="2">The sequence shown here is derived from an EMBL/GenBank/DDBJ whole genome shotgun (WGS) entry which is preliminary data.</text>
</comment>
<dbReference type="EMBL" id="JAZHXJ010001420">
    <property type="protein sequence ID" value="KAL1844852.1"/>
    <property type="molecule type" value="Genomic_DNA"/>
</dbReference>
<reference evidence="2 3" key="1">
    <citation type="journal article" date="2024" name="Commun. Biol.">
        <title>Comparative genomic analysis of thermophilic fungi reveals convergent evolutionary adaptations and gene losses.</title>
        <authorList>
            <person name="Steindorff A.S."/>
            <person name="Aguilar-Pontes M.V."/>
            <person name="Robinson A.J."/>
            <person name="Andreopoulos B."/>
            <person name="LaButti K."/>
            <person name="Kuo A."/>
            <person name="Mondo S."/>
            <person name="Riley R."/>
            <person name="Otillar R."/>
            <person name="Haridas S."/>
            <person name="Lipzen A."/>
            <person name="Grimwood J."/>
            <person name="Schmutz J."/>
            <person name="Clum A."/>
            <person name="Reid I.D."/>
            <person name="Moisan M.C."/>
            <person name="Butler G."/>
            <person name="Nguyen T.T.M."/>
            <person name="Dewar K."/>
            <person name="Conant G."/>
            <person name="Drula E."/>
            <person name="Henrissat B."/>
            <person name="Hansel C."/>
            <person name="Singer S."/>
            <person name="Hutchinson M.I."/>
            <person name="de Vries R.P."/>
            <person name="Natvig D.O."/>
            <person name="Powell A.J."/>
            <person name="Tsang A."/>
            <person name="Grigoriev I.V."/>
        </authorList>
    </citation>
    <scope>NUCLEOTIDE SEQUENCE [LARGE SCALE GENOMIC DNA]</scope>
    <source>
        <strain evidence="2 3">ATCC 24622</strain>
    </source>
</reference>
<protein>
    <submittedName>
        <fullName evidence="2">Uncharacterized protein</fullName>
    </submittedName>
</protein>
<proteinExistence type="predicted"/>
<keyword evidence="1" id="KW-0732">Signal</keyword>